<reference evidence="5 6" key="1">
    <citation type="submission" date="2017-08" db="EMBL/GenBank/DDBJ databases">
        <title>Mesorhizobium wenxinae sp. nov., a novel rhizobial species isolated from root nodules of chickpea (Cicer arietinum L.).</title>
        <authorList>
            <person name="Zhang J."/>
        </authorList>
    </citation>
    <scope>NUCLEOTIDE SEQUENCE [LARGE SCALE GENOMIC DNA]</scope>
    <source>
        <strain evidence="5 6">SDW018</strain>
    </source>
</reference>
<dbReference type="GO" id="GO:0008168">
    <property type="term" value="F:methyltransferase activity"/>
    <property type="evidence" value="ECO:0007669"/>
    <property type="project" value="UniProtKB-KW"/>
</dbReference>
<dbReference type="PANTHER" id="PTHR43464:SF19">
    <property type="entry name" value="UBIQUINONE BIOSYNTHESIS O-METHYLTRANSFERASE, MITOCHONDRIAL"/>
    <property type="match status" value="1"/>
</dbReference>
<accession>A0A271LD42</accession>
<dbReference type="SUPFAM" id="SSF53335">
    <property type="entry name" value="S-adenosyl-L-methionine-dependent methyltransferases"/>
    <property type="match status" value="1"/>
</dbReference>
<evidence type="ECO:0000259" key="4">
    <source>
        <dbReference type="Pfam" id="PF13649"/>
    </source>
</evidence>
<dbReference type="Gene3D" id="3.40.50.150">
    <property type="entry name" value="Vaccinia Virus protein VP39"/>
    <property type="match status" value="1"/>
</dbReference>
<keyword evidence="3" id="KW-0949">S-adenosyl-L-methionine</keyword>
<dbReference type="PANTHER" id="PTHR43464">
    <property type="entry name" value="METHYLTRANSFERASE"/>
    <property type="match status" value="1"/>
</dbReference>
<organism evidence="5 6">
    <name type="scientific">Mesorhizobium temperatum</name>
    <dbReference type="NCBI Taxonomy" id="241416"/>
    <lineage>
        <taxon>Bacteria</taxon>
        <taxon>Pseudomonadati</taxon>
        <taxon>Pseudomonadota</taxon>
        <taxon>Alphaproteobacteria</taxon>
        <taxon>Hyphomicrobiales</taxon>
        <taxon>Phyllobacteriaceae</taxon>
        <taxon>Mesorhizobium</taxon>
    </lineage>
</organism>
<dbReference type="RefSeq" id="WP_095495320.1">
    <property type="nucleotide sequence ID" value="NZ_NPKJ01000068.1"/>
</dbReference>
<evidence type="ECO:0000313" key="5">
    <source>
        <dbReference type="EMBL" id="PAQ05777.1"/>
    </source>
</evidence>
<protein>
    <submittedName>
        <fullName evidence="5">SAM-dependent methyltransferase</fullName>
    </submittedName>
</protein>
<dbReference type="InterPro" id="IPR029063">
    <property type="entry name" value="SAM-dependent_MTases_sf"/>
</dbReference>
<dbReference type="AlphaFoldDB" id="A0A271LD42"/>
<proteinExistence type="predicted"/>
<dbReference type="Pfam" id="PF13649">
    <property type="entry name" value="Methyltransf_25"/>
    <property type="match status" value="1"/>
</dbReference>
<dbReference type="GO" id="GO:0032259">
    <property type="term" value="P:methylation"/>
    <property type="evidence" value="ECO:0007669"/>
    <property type="project" value="UniProtKB-KW"/>
</dbReference>
<evidence type="ECO:0000256" key="2">
    <source>
        <dbReference type="ARBA" id="ARBA00022679"/>
    </source>
</evidence>
<dbReference type="OrthoDB" id="9811589at2"/>
<gene>
    <name evidence="5" type="ORF">CIT26_26420</name>
</gene>
<dbReference type="Gene3D" id="2.20.130.10">
    <property type="entry name" value="CAC2371-like domains"/>
    <property type="match status" value="1"/>
</dbReference>
<dbReference type="CDD" id="cd02440">
    <property type="entry name" value="AdoMet_MTases"/>
    <property type="match status" value="1"/>
</dbReference>
<dbReference type="InterPro" id="IPR041698">
    <property type="entry name" value="Methyltransf_25"/>
</dbReference>
<name>A0A271LD42_9HYPH</name>
<evidence type="ECO:0000256" key="1">
    <source>
        <dbReference type="ARBA" id="ARBA00022603"/>
    </source>
</evidence>
<keyword evidence="2 5" id="KW-0808">Transferase</keyword>
<dbReference type="Proteomes" id="UP000216442">
    <property type="component" value="Unassembled WGS sequence"/>
</dbReference>
<keyword evidence="6" id="KW-1185">Reference proteome</keyword>
<evidence type="ECO:0000313" key="6">
    <source>
        <dbReference type="Proteomes" id="UP000216442"/>
    </source>
</evidence>
<dbReference type="EMBL" id="NPKJ01000068">
    <property type="protein sequence ID" value="PAQ05777.1"/>
    <property type="molecule type" value="Genomic_DNA"/>
</dbReference>
<sequence>MTDRLYSDPDLVQFYDIENEGGVDFYYCVGFAKHAGSVLDLGCGTGQLAAALANRRSVTGVDPAPAMLDIARRRAGGQRVDWVDADARNVRLGRRFDLVLLTGHAFQVFLTPEDREAVLRTIAAHLAPDGRFIFDTRNPATEEWLEWTPERSERELSHPGLGTVRAWNDFRHDPATGVVTYSTHYEIPDSGRVLSAESKIAFPTKESLAQMLDQTGLVVEVWLGNWRGEPYAPTSPEIIPIGRLR</sequence>
<feature type="domain" description="Methyltransferase" evidence="4">
    <location>
        <begin position="38"/>
        <end position="130"/>
    </location>
</feature>
<comment type="caution">
    <text evidence="5">The sequence shown here is derived from an EMBL/GenBank/DDBJ whole genome shotgun (WGS) entry which is preliminary data.</text>
</comment>
<evidence type="ECO:0000256" key="3">
    <source>
        <dbReference type="ARBA" id="ARBA00022691"/>
    </source>
</evidence>
<keyword evidence="1 5" id="KW-0489">Methyltransferase</keyword>